<evidence type="ECO:0000313" key="2">
    <source>
        <dbReference type="EnsemblMetazoa" id="CJA11003.1"/>
    </source>
</evidence>
<evidence type="ECO:0000259" key="1">
    <source>
        <dbReference type="Pfam" id="PF01682"/>
    </source>
</evidence>
<reference evidence="2" key="2">
    <citation type="submission" date="2022-06" db="UniProtKB">
        <authorList>
            <consortium name="EnsemblMetazoa"/>
        </authorList>
    </citation>
    <scope>IDENTIFICATION</scope>
    <source>
        <strain evidence="2">DF5081</strain>
    </source>
</reference>
<accession>A0A8R1HT39</accession>
<dbReference type="PANTHER" id="PTHR46705">
    <property type="entry name" value="PROTEIN CBG09805"/>
    <property type="match status" value="1"/>
</dbReference>
<evidence type="ECO:0000313" key="3">
    <source>
        <dbReference type="Proteomes" id="UP000005237"/>
    </source>
</evidence>
<dbReference type="InterPro" id="IPR002602">
    <property type="entry name" value="DB"/>
</dbReference>
<name>A0A8R1HT39_CAEJA</name>
<dbReference type="PANTHER" id="PTHR46705:SF10">
    <property type="entry name" value="DOMAIN OF UNKNOWN FUNCTION DB DOMAIN-CONTAINING PROTEIN"/>
    <property type="match status" value="1"/>
</dbReference>
<organism evidence="2 3">
    <name type="scientific">Caenorhabditis japonica</name>
    <dbReference type="NCBI Taxonomy" id="281687"/>
    <lineage>
        <taxon>Eukaryota</taxon>
        <taxon>Metazoa</taxon>
        <taxon>Ecdysozoa</taxon>
        <taxon>Nematoda</taxon>
        <taxon>Chromadorea</taxon>
        <taxon>Rhabditida</taxon>
        <taxon>Rhabditina</taxon>
        <taxon>Rhabditomorpha</taxon>
        <taxon>Rhabditoidea</taxon>
        <taxon>Rhabditidae</taxon>
        <taxon>Peloderinae</taxon>
        <taxon>Caenorhabditis</taxon>
    </lineage>
</organism>
<keyword evidence="3" id="KW-1185">Reference proteome</keyword>
<dbReference type="Proteomes" id="UP000005237">
    <property type="component" value="Unassembled WGS sequence"/>
</dbReference>
<dbReference type="Pfam" id="PF01682">
    <property type="entry name" value="DB"/>
    <property type="match status" value="1"/>
</dbReference>
<sequence length="446" mass="49707">MLFEGKGSINDIDAFFVTAPPARTTLAPKRLGDNELPDLQQISEGSIKEDEKMAKEERLPRAPSDLKLVKLPPQVASTVAPFKHNSPVRRQLVEPFPTLLQPSPVRFPAQPWQIPPIHAPQPAPNPLAQFFQPLQPQQPQQLVPPPNPFFPQPNWTPPPLLQPNPIPQPPVAPRNDTFDPFVPIAVGQPPYQFPQPPHQQQQFQSQQGPAAVDFHRSTPPIDYSVDSVAVVTKDQRPPPLARSIPEKSSEQLRNFVKVHPHVMHNLQKPLIYRGKEMVIPKMFNFTNPSTVSPQFPPQPVSVLAPQPSQQKILASSSSPSYVPLMNPNQKLDLCCRKQRVGPLCQNLCNFDSFNDKTLVTAFLTQQCPGPQLGQAYDCASSKADHSQCCERAGLASFQGGKCMPFCRTHVATPSNVLDYFVCLQVFESIKGCYRDYSFTHPNIYGD</sequence>
<protein>
    <submittedName>
        <fullName evidence="2">DB domain-containing protein</fullName>
    </submittedName>
</protein>
<feature type="domain" description="Domain of unknown function DB" evidence="1">
    <location>
        <begin position="334"/>
        <end position="433"/>
    </location>
</feature>
<proteinExistence type="predicted"/>
<reference evidence="3" key="1">
    <citation type="submission" date="2010-08" db="EMBL/GenBank/DDBJ databases">
        <authorList>
            <consortium name="Caenorhabditis japonica Sequencing Consortium"/>
            <person name="Wilson R.K."/>
        </authorList>
    </citation>
    <scope>NUCLEOTIDE SEQUENCE [LARGE SCALE GENOMIC DNA]</scope>
    <source>
        <strain evidence="3">DF5081</strain>
    </source>
</reference>
<dbReference type="EnsemblMetazoa" id="CJA11003.1">
    <property type="protein sequence ID" value="CJA11003.1"/>
    <property type="gene ID" value="WBGene00130207"/>
</dbReference>
<dbReference type="AlphaFoldDB" id="A0A8R1HT39"/>